<reference evidence="3" key="1">
    <citation type="submission" date="2021-10" db="EMBL/GenBank/DDBJ databases">
        <authorList>
            <person name="Piombo E."/>
        </authorList>
    </citation>
    <scope>NUCLEOTIDE SEQUENCE</scope>
</reference>
<dbReference type="AlphaFoldDB" id="A0A9N9YS02"/>
<protein>
    <submittedName>
        <fullName evidence="3">Uncharacterized protein</fullName>
    </submittedName>
</protein>
<comment type="caution">
    <text evidence="3">The sequence shown here is derived from an EMBL/GenBank/DDBJ whole genome shotgun (WGS) entry which is preliminary data.</text>
</comment>
<keyword evidence="2" id="KW-0472">Membrane</keyword>
<feature type="compositionally biased region" description="Polar residues" evidence="1">
    <location>
        <begin position="1"/>
        <end position="10"/>
    </location>
</feature>
<dbReference type="OrthoDB" id="5226655at2759"/>
<feature type="region of interest" description="Disordered" evidence="1">
    <location>
        <begin position="1"/>
        <end position="40"/>
    </location>
</feature>
<feature type="non-terminal residue" evidence="3">
    <location>
        <position position="312"/>
    </location>
</feature>
<feature type="region of interest" description="Disordered" evidence="1">
    <location>
        <begin position="153"/>
        <end position="200"/>
    </location>
</feature>
<feature type="compositionally biased region" description="Polar residues" evidence="1">
    <location>
        <begin position="99"/>
        <end position="110"/>
    </location>
</feature>
<sequence length="312" mass="33275">SIVDSISPTMPAQPDRNEARTEHYGSPAYNDLPEVVQPDTSPQAISFYQAEYSQGLNDANAKYLIGYQEYSESDQFPQAMSQHDVSLKDDGQVNHELSSVKYDSSPSVEEQNPKKAGGSGGILGLKRTTFIIIVVALIVIIAAAVGGGVGGSRAAAASKSSSSTQSSEDTSTTVAASTTSSTTSQSSTTPTSSIPIPTETFLNNATDSGNRFAFQSFSEQNYNGNHTGLLRDAGKSDIGFHAQSFVWKPVKTNCCVTLCLNDTLRVGWTCDEIYKTKVTETFLSIYVWCGEERDADGTNAICSTGKGPTTHT</sequence>
<gene>
    <name evidence="3" type="ORF">CRHIZ90672A_00016610</name>
</gene>
<accession>A0A9N9YS02</accession>
<evidence type="ECO:0000313" key="3">
    <source>
        <dbReference type="EMBL" id="CAH0042184.1"/>
    </source>
</evidence>
<keyword evidence="4" id="KW-1185">Reference proteome</keyword>
<organism evidence="3 4">
    <name type="scientific">Clonostachys rhizophaga</name>
    <dbReference type="NCBI Taxonomy" id="160324"/>
    <lineage>
        <taxon>Eukaryota</taxon>
        <taxon>Fungi</taxon>
        <taxon>Dikarya</taxon>
        <taxon>Ascomycota</taxon>
        <taxon>Pezizomycotina</taxon>
        <taxon>Sordariomycetes</taxon>
        <taxon>Hypocreomycetidae</taxon>
        <taxon>Hypocreales</taxon>
        <taxon>Bionectriaceae</taxon>
        <taxon>Clonostachys</taxon>
    </lineage>
</organism>
<dbReference type="EMBL" id="CABFNQ020000765">
    <property type="protein sequence ID" value="CAH0042184.1"/>
    <property type="molecule type" value="Genomic_DNA"/>
</dbReference>
<keyword evidence="2" id="KW-0812">Transmembrane</keyword>
<keyword evidence="2" id="KW-1133">Transmembrane helix</keyword>
<feature type="region of interest" description="Disordered" evidence="1">
    <location>
        <begin position="99"/>
        <end position="119"/>
    </location>
</feature>
<evidence type="ECO:0000313" key="4">
    <source>
        <dbReference type="Proteomes" id="UP000696573"/>
    </source>
</evidence>
<evidence type="ECO:0000256" key="2">
    <source>
        <dbReference type="SAM" id="Phobius"/>
    </source>
</evidence>
<proteinExistence type="predicted"/>
<dbReference type="Proteomes" id="UP000696573">
    <property type="component" value="Unassembled WGS sequence"/>
</dbReference>
<evidence type="ECO:0000256" key="1">
    <source>
        <dbReference type="SAM" id="MobiDB-lite"/>
    </source>
</evidence>
<name>A0A9N9YS02_9HYPO</name>
<feature type="transmembrane region" description="Helical" evidence="2">
    <location>
        <begin position="130"/>
        <end position="151"/>
    </location>
</feature>